<dbReference type="EMBL" id="MCIB01000001">
    <property type="protein sequence ID" value="RKD34673.1"/>
    <property type="molecule type" value="Genomic_DNA"/>
</dbReference>
<evidence type="ECO:0000256" key="3">
    <source>
        <dbReference type="ARBA" id="ARBA00022692"/>
    </source>
</evidence>
<evidence type="ECO:0000256" key="1">
    <source>
        <dbReference type="ARBA" id="ARBA00004162"/>
    </source>
</evidence>
<dbReference type="InterPro" id="IPR024449">
    <property type="entry name" value="Anti-sigma_RsgI_N"/>
</dbReference>
<evidence type="ECO:0000256" key="2">
    <source>
        <dbReference type="ARBA" id="ARBA00022475"/>
    </source>
</evidence>
<dbReference type="AlphaFoldDB" id="A0A419TB33"/>
<protein>
    <recommendedName>
        <fullName evidence="8">RsgI N-terminal anti-sigma domain-containing protein</fullName>
    </recommendedName>
</protein>
<dbReference type="GO" id="GO:0005886">
    <property type="term" value="C:plasma membrane"/>
    <property type="evidence" value="ECO:0007669"/>
    <property type="project" value="UniProtKB-SubCell"/>
</dbReference>
<comment type="subcellular location">
    <subcellularLocation>
        <location evidence="1">Cell membrane</location>
        <topology evidence="1">Single-pass membrane protein</topology>
    </subcellularLocation>
</comment>
<feature type="transmembrane region" description="Helical" evidence="7">
    <location>
        <begin position="50"/>
        <end position="71"/>
    </location>
</feature>
<feature type="compositionally biased region" description="Basic and acidic residues" evidence="6">
    <location>
        <begin position="278"/>
        <end position="369"/>
    </location>
</feature>
<accession>A0A419TB33</accession>
<dbReference type="Pfam" id="PF12791">
    <property type="entry name" value="RsgI_N"/>
    <property type="match status" value="1"/>
</dbReference>
<organism evidence="9 10">
    <name type="scientific">Thermohalobacter berrensis</name>
    <dbReference type="NCBI Taxonomy" id="99594"/>
    <lineage>
        <taxon>Bacteria</taxon>
        <taxon>Bacillati</taxon>
        <taxon>Bacillota</taxon>
        <taxon>Tissierellia</taxon>
        <taxon>Tissierellales</taxon>
        <taxon>Thermohalobacteraceae</taxon>
        <taxon>Thermohalobacter</taxon>
    </lineage>
</organism>
<gene>
    <name evidence="9" type="ORF">BET03_02270</name>
</gene>
<feature type="compositionally biased region" description="Basic and acidic residues" evidence="6">
    <location>
        <begin position="231"/>
        <end position="242"/>
    </location>
</feature>
<evidence type="ECO:0000256" key="5">
    <source>
        <dbReference type="ARBA" id="ARBA00023136"/>
    </source>
</evidence>
<evidence type="ECO:0000313" key="9">
    <source>
        <dbReference type="EMBL" id="RKD34673.1"/>
    </source>
</evidence>
<dbReference type="Proteomes" id="UP000284177">
    <property type="component" value="Unassembled WGS sequence"/>
</dbReference>
<keyword evidence="2" id="KW-1003">Cell membrane</keyword>
<evidence type="ECO:0000259" key="8">
    <source>
        <dbReference type="PROSITE" id="PS51849"/>
    </source>
</evidence>
<reference evidence="9 10" key="1">
    <citation type="submission" date="2016-08" db="EMBL/GenBank/DDBJ databases">
        <title>Novel Firmicutes and Novel Genomes.</title>
        <authorList>
            <person name="Poppleton D.I."/>
            <person name="Gribaldo S."/>
        </authorList>
    </citation>
    <scope>NUCLEOTIDE SEQUENCE [LARGE SCALE GENOMIC DNA]</scope>
    <source>
        <strain evidence="9 10">CTT3</strain>
    </source>
</reference>
<evidence type="ECO:0000256" key="4">
    <source>
        <dbReference type="ARBA" id="ARBA00022989"/>
    </source>
</evidence>
<keyword evidence="5 7" id="KW-0472">Membrane</keyword>
<feature type="domain" description="RsgI N-terminal anti-sigma" evidence="8">
    <location>
        <begin position="1"/>
        <end position="49"/>
    </location>
</feature>
<keyword evidence="3 7" id="KW-0812">Transmembrane</keyword>
<evidence type="ECO:0000256" key="7">
    <source>
        <dbReference type="SAM" id="Phobius"/>
    </source>
</evidence>
<evidence type="ECO:0000313" key="10">
    <source>
        <dbReference type="Proteomes" id="UP000284177"/>
    </source>
</evidence>
<feature type="region of interest" description="Disordered" evidence="6">
    <location>
        <begin position="231"/>
        <end position="382"/>
    </location>
</feature>
<dbReference type="Pfam" id="PF23750">
    <property type="entry name" value="RsgI_M"/>
    <property type="match status" value="1"/>
</dbReference>
<evidence type="ECO:0000256" key="6">
    <source>
        <dbReference type="SAM" id="MobiDB-lite"/>
    </source>
</evidence>
<keyword evidence="10" id="KW-1185">Reference proteome</keyword>
<feature type="compositionally biased region" description="Basic residues" evidence="6">
    <location>
        <begin position="370"/>
        <end position="382"/>
    </location>
</feature>
<proteinExistence type="predicted"/>
<name>A0A419TB33_9FIRM</name>
<keyword evidence="4 7" id="KW-1133">Transmembrane helix</keyword>
<dbReference type="InterPro" id="IPR055431">
    <property type="entry name" value="RsgI_M"/>
</dbReference>
<feature type="compositionally biased region" description="Basic residues" evidence="6">
    <location>
        <begin position="243"/>
        <end position="257"/>
    </location>
</feature>
<dbReference type="PROSITE" id="PS51849">
    <property type="entry name" value="RSGI_N"/>
    <property type="match status" value="1"/>
</dbReference>
<sequence length="382" mass="43999">MKGIVMDLKEDKVIVMTKDGEFLKLEKPRTKVNIGEEIDVNKNSFNYRRFVAIAAMFLFLIIGSYAVYGYYNPYGYVNVDINPSVEIAYNLYGNVISVKSLNQDGQVVVDEIHDYKNKSVSEVVNKVVDIAAKKEYLSKEDENAILISITEKGKKIENDRLYSSLDKHIKESKIKAEVVVLEIDKETHRLAKENKISPGKLVLLNKAASNNKNIQLKDLSKKSVKELMKIVNKKEKDKGNKNKKDKSKPNKKTKKNNKNGENNIKDEKKNKPNNKNKTNNEIKNKPLNKDKKAINKETKEDIKEKTNKKINKEKQKDKDRKPTDKNDVRENKNRGNGKIEKPNKEKVNDKMDKDNLGNKFKNSDKENTKKKNNSKNTSKQKR</sequence>
<comment type="caution">
    <text evidence="9">The sequence shown here is derived from an EMBL/GenBank/DDBJ whole genome shotgun (WGS) entry which is preliminary data.</text>
</comment>
<dbReference type="RefSeq" id="WP_183108678.1">
    <property type="nucleotide sequence ID" value="NZ_MCIB01000001.1"/>
</dbReference>